<dbReference type="EMBL" id="JACGCM010001747">
    <property type="protein sequence ID" value="KAF6150418.1"/>
    <property type="molecule type" value="Genomic_DNA"/>
</dbReference>
<proteinExistence type="predicted"/>
<feature type="transmembrane region" description="Helical" evidence="1">
    <location>
        <begin position="51"/>
        <end position="73"/>
    </location>
</feature>
<comment type="caution">
    <text evidence="2">The sequence shown here is derived from an EMBL/GenBank/DDBJ whole genome shotgun (WGS) entry which is preliminary data.</text>
</comment>
<protein>
    <submittedName>
        <fullName evidence="2">Uncharacterized protein</fullName>
    </submittedName>
</protein>
<keyword evidence="1" id="KW-1133">Transmembrane helix</keyword>
<accession>A0A7J7M6M7</accession>
<keyword evidence="1" id="KW-0472">Membrane</keyword>
<gene>
    <name evidence="2" type="ORF">GIB67_034117</name>
</gene>
<name>A0A7J7M6M7_9MAGN</name>
<keyword evidence="3" id="KW-1185">Reference proteome</keyword>
<feature type="non-terminal residue" evidence="2">
    <location>
        <position position="1"/>
    </location>
</feature>
<evidence type="ECO:0000256" key="1">
    <source>
        <dbReference type="SAM" id="Phobius"/>
    </source>
</evidence>
<evidence type="ECO:0000313" key="3">
    <source>
        <dbReference type="Proteomes" id="UP000541444"/>
    </source>
</evidence>
<dbReference type="AlphaFoldDB" id="A0A7J7M6M7"/>
<reference evidence="2 3" key="1">
    <citation type="journal article" date="2020" name="IScience">
        <title>Genome Sequencing of the Endangered Kingdonia uniflora (Circaeasteraceae, Ranunculales) Reveals Potential Mechanisms of Evolutionary Specialization.</title>
        <authorList>
            <person name="Sun Y."/>
            <person name="Deng T."/>
            <person name="Zhang A."/>
            <person name="Moore M.J."/>
            <person name="Landis J.B."/>
            <person name="Lin N."/>
            <person name="Zhang H."/>
            <person name="Zhang X."/>
            <person name="Huang J."/>
            <person name="Zhang X."/>
            <person name="Sun H."/>
            <person name="Wang H."/>
        </authorList>
    </citation>
    <scope>NUCLEOTIDE SEQUENCE [LARGE SCALE GENOMIC DNA]</scope>
    <source>
        <strain evidence="2">TB1705</strain>
        <tissue evidence="2">Leaf</tissue>
    </source>
</reference>
<keyword evidence="1" id="KW-0812">Transmembrane</keyword>
<sequence>KDNVDLLIESKTLCAAHSLDRSCYPCPYETHKVCFRPMQSTIIYLVQKLSIFWHLHALSLFFGCFFFFLFLFLSGAPPLQQFLTHLRHFDYAKYIYHGIGSSKSNLEVKNLEVK</sequence>
<organism evidence="2 3">
    <name type="scientific">Kingdonia uniflora</name>
    <dbReference type="NCBI Taxonomy" id="39325"/>
    <lineage>
        <taxon>Eukaryota</taxon>
        <taxon>Viridiplantae</taxon>
        <taxon>Streptophyta</taxon>
        <taxon>Embryophyta</taxon>
        <taxon>Tracheophyta</taxon>
        <taxon>Spermatophyta</taxon>
        <taxon>Magnoliopsida</taxon>
        <taxon>Ranunculales</taxon>
        <taxon>Circaeasteraceae</taxon>
        <taxon>Kingdonia</taxon>
    </lineage>
</organism>
<dbReference type="Proteomes" id="UP000541444">
    <property type="component" value="Unassembled WGS sequence"/>
</dbReference>
<evidence type="ECO:0000313" key="2">
    <source>
        <dbReference type="EMBL" id="KAF6150418.1"/>
    </source>
</evidence>